<dbReference type="PROSITE" id="PS51450">
    <property type="entry name" value="LRR"/>
    <property type="match status" value="1"/>
</dbReference>
<evidence type="ECO:0000256" key="6">
    <source>
        <dbReference type="ARBA" id="ARBA00024196"/>
    </source>
</evidence>
<dbReference type="GO" id="GO:0005930">
    <property type="term" value="C:axoneme"/>
    <property type="evidence" value="ECO:0007669"/>
    <property type="project" value="UniProtKB-SubCell"/>
</dbReference>
<keyword evidence="4" id="KW-0677">Repeat</keyword>
<feature type="compositionally biased region" description="Low complexity" evidence="7">
    <location>
        <begin position="269"/>
        <end position="282"/>
    </location>
</feature>
<dbReference type="Gene3D" id="3.80.10.10">
    <property type="entry name" value="Ribonuclease Inhibitor"/>
    <property type="match status" value="1"/>
</dbReference>
<reference evidence="8" key="1">
    <citation type="journal article" date="2019" name="Plant J.">
        <title>Chlorella vulgaris genome assembly and annotation reveals the molecular basis for metabolic acclimation to high light conditions.</title>
        <authorList>
            <person name="Cecchin M."/>
            <person name="Marcolungo L."/>
            <person name="Rossato M."/>
            <person name="Girolomoni L."/>
            <person name="Cosentino E."/>
            <person name="Cuine S."/>
            <person name="Li-Beisson Y."/>
            <person name="Delledonne M."/>
            <person name="Ballottari M."/>
        </authorList>
    </citation>
    <scope>NUCLEOTIDE SEQUENCE</scope>
    <source>
        <strain evidence="8">211/11P</strain>
    </source>
</reference>
<dbReference type="AlphaFoldDB" id="A0A9D4TZV6"/>
<evidence type="ECO:0000256" key="1">
    <source>
        <dbReference type="ARBA" id="ARBA00004123"/>
    </source>
</evidence>
<dbReference type="Pfam" id="PF14580">
    <property type="entry name" value="LRR_9"/>
    <property type="match status" value="1"/>
</dbReference>
<dbReference type="InterPro" id="IPR032675">
    <property type="entry name" value="LRR_dom_sf"/>
</dbReference>
<dbReference type="FunFam" id="3.80.10.10:FF:000026">
    <property type="entry name" value="U2 small nuclear ribonucleoprotein A"/>
    <property type="match status" value="1"/>
</dbReference>
<comment type="subcellular location">
    <subcellularLocation>
        <location evidence="2">Cytoplasm</location>
        <location evidence="2">Cytoskeleton</location>
        <location evidence="2">Cilium axoneme</location>
    </subcellularLocation>
    <subcellularLocation>
        <location evidence="1">Nucleus</location>
    </subcellularLocation>
</comment>
<dbReference type="InterPro" id="IPR044640">
    <property type="entry name" value="RU2A"/>
</dbReference>
<evidence type="ECO:0000256" key="4">
    <source>
        <dbReference type="ARBA" id="ARBA00022737"/>
    </source>
</evidence>
<dbReference type="PANTHER" id="PTHR10552">
    <property type="entry name" value="U2 SMALL NUCLEAR RIBONUCLEOPROTEIN A"/>
    <property type="match status" value="1"/>
</dbReference>
<protein>
    <submittedName>
        <fullName evidence="8">Uncharacterized protein</fullName>
    </submittedName>
</protein>
<dbReference type="Proteomes" id="UP001055712">
    <property type="component" value="Unassembled WGS sequence"/>
</dbReference>
<keyword evidence="9" id="KW-1185">Reference proteome</keyword>
<dbReference type="GO" id="GO:0005634">
    <property type="term" value="C:nucleus"/>
    <property type="evidence" value="ECO:0007669"/>
    <property type="project" value="UniProtKB-SubCell"/>
</dbReference>
<sequence length="282" mass="30887">MALMGETRPPLALGPKLIGRLTPELILRSPQYMNCVQLYEIDLRASRVAAIENLGATENQFDSIDLSDNSIVRLEGFPKLPRLQCLHLNNNRINRIARNLEEAIPRLEWLILTNNRLTNLADLEPLSTLPRLKYLSLLDNPVTKQPKYRLFVIARCKRLKVLDFRKVKQQEREEAERLFGAAPEQAAQTFEPEEELKQAEAAVAAARPAAAAVAEPSARKGPTSEQITAIKAAIAAASTLEEVRRLEDALRTGHLPSEITIGGGGEGDGAAAANGASAMEEG</sequence>
<evidence type="ECO:0000313" key="8">
    <source>
        <dbReference type="EMBL" id="KAI3438301.1"/>
    </source>
</evidence>
<dbReference type="GO" id="GO:0000398">
    <property type="term" value="P:mRNA splicing, via spliceosome"/>
    <property type="evidence" value="ECO:0007669"/>
    <property type="project" value="InterPro"/>
</dbReference>
<evidence type="ECO:0000313" key="9">
    <source>
        <dbReference type="Proteomes" id="UP001055712"/>
    </source>
</evidence>
<comment type="caution">
    <text evidence="8">The sequence shown here is derived from an EMBL/GenBank/DDBJ whole genome shotgun (WGS) entry which is preliminary data.</text>
</comment>
<proteinExistence type="inferred from homology"/>
<reference evidence="8" key="2">
    <citation type="submission" date="2020-11" db="EMBL/GenBank/DDBJ databases">
        <authorList>
            <person name="Cecchin M."/>
            <person name="Marcolungo L."/>
            <person name="Rossato M."/>
            <person name="Girolomoni L."/>
            <person name="Cosentino E."/>
            <person name="Cuine S."/>
            <person name="Li-Beisson Y."/>
            <person name="Delledonne M."/>
            <person name="Ballottari M."/>
        </authorList>
    </citation>
    <scope>NUCLEOTIDE SEQUENCE</scope>
    <source>
        <strain evidence="8">211/11P</strain>
        <tissue evidence="8">Whole cell</tissue>
    </source>
</reference>
<dbReference type="SUPFAM" id="SSF52058">
    <property type="entry name" value="L domain-like"/>
    <property type="match status" value="1"/>
</dbReference>
<evidence type="ECO:0000256" key="7">
    <source>
        <dbReference type="SAM" id="MobiDB-lite"/>
    </source>
</evidence>
<organism evidence="8 9">
    <name type="scientific">Chlorella vulgaris</name>
    <name type="common">Green alga</name>
    <dbReference type="NCBI Taxonomy" id="3077"/>
    <lineage>
        <taxon>Eukaryota</taxon>
        <taxon>Viridiplantae</taxon>
        <taxon>Chlorophyta</taxon>
        <taxon>core chlorophytes</taxon>
        <taxon>Trebouxiophyceae</taxon>
        <taxon>Chlorellales</taxon>
        <taxon>Chlorellaceae</taxon>
        <taxon>Chlorella clade</taxon>
        <taxon>Chlorella</taxon>
    </lineage>
</organism>
<dbReference type="EMBL" id="SIDB01000001">
    <property type="protein sequence ID" value="KAI3438301.1"/>
    <property type="molecule type" value="Genomic_DNA"/>
</dbReference>
<keyword evidence="5" id="KW-0539">Nucleus</keyword>
<keyword evidence="3" id="KW-0433">Leucine-rich repeat</keyword>
<dbReference type="OrthoDB" id="433501at2759"/>
<gene>
    <name evidence="8" type="ORF">D9Q98_000735</name>
</gene>
<evidence type="ECO:0000256" key="5">
    <source>
        <dbReference type="ARBA" id="ARBA00023242"/>
    </source>
</evidence>
<feature type="region of interest" description="Disordered" evidence="7">
    <location>
        <begin position="257"/>
        <end position="282"/>
    </location>
</feature>
<dbReference type="GO" id="GO:0030620">
    <property type="term" value="F:U2 snRNA binding"/>
    <property type="evidence" value="ECO:0007669"/>
    <property type="project" value="InterPro"/>
</dbReference>
<evidence type="ECO:0000256" key="3">
    <source>
        <dbReference type="ARBA" id="ARBA00022614"/>
    </source>
</evidence>
<dbReference type="PANTHER" id="PTHR10552:SF6">
    <property type="entry name" value="U2 SMALL NUCLEAR RIBONUCLEOPROTEIN A"/>
    <property type="match status" value="1"/>
</dbReference>
<evidence type="ECO:0000256" key="2">
    <source>
        <dbReference type="ARBA" id="ARBA00004430"/>
    </source>
</evidence>
<dbReference type="InterPro" id="IPR001611">
    <property type="entry name" value="Leu-rich_rpt"/>
</dbReference>
<comment type="similarity">
    <text evidence="6">Belongs to the U2 small nuclear ribonucleoprotein A family.</text>
</comment>
<name>A0A9D4TZV6_CHLVU</name>
<accession>A0A9D4TZV6</accession>